<evidence type="ECO:0000256" key="1">
    <source>
        <dbReference type="ARBA" id="ARBA00001947"/>
    </source>
</evidence>
<dbReference type="AlphaFoldDB" id="A0A8J7GNK6"/>
<comment type="caution">
    <text evidence="6">The sequence shown here is derived from an EMBL/GenBank/DDBJ whole genome shotgun (WGS) entry which is preliminary data.</text>
</comment>
<comment type="cofactor">
    <cofactor evidence="1">
        <name>Zn(2+)</name>
        <dbReference type="ChEBI" id="CHEBI:29105"/>
    </cofactor>
</comment>
<dbReference type="Pfam" id="PF00753">
    <property type="entry name" value="Lactamase_B"/>
    <property type="match status" value="1"/>
</dbReference>
<organism evidence="6 7">
    <name type="scientific">Longispora fulva</name>
    <dbReference type="NCBI Taxonomy" id="619741"/>
    <lineage>
        <taxon>Bacteria</taxon>
        <taxon>Bacillati</taxon>
        <taxon>Actinomycetota</taxon>
        <taxon>Actinomycetes</taxon>
        <taxon>Micromonosporales</taxon>
        <taxon>Micromonosporaceae</taxon>
        <taxon>Longispora</taxon>
    </lineage>
</organism>
<dbReference type="RefSeq" id="WP_197008163.1">
    <property type="nucleotide sequence ID" value="NZ_BONS01000013.1"/>
</dbReference>
<accession>A0A8J7GNK6</accession>
<dbReference type="CDD" id="cd06262">
    <property type="entry name" value="metallo-hydrolase-like_MBL-fold"/>
    <property type="match status" value="1"/>
</dbReference>
<keyword evidence="4" id="KW-0862">Zinc</keyword>
<dbReference type="GO" id="GO:0016787">
    <property type="term" value="F:hydrolase activity"/>
    <property type="evidence" value="ECO:0007669"/>
    <property type="project" value="UniProtKB-KW"/>
</dbReference>
<reference evidence="6" key="1">
    <citation type="submission" date="2020-11" db="EMBL/GenBank/DDBJ databases">
        <title>Sequencing the genomes of 1000 actinobacteria strains.</title>
        <authorList>
            <person name="Klenk H.-P."/>
        </authorList>
    </citation>
    <scope>NUCLEOTIDE SEQUENCE</scope>
    <source>
        <strain evidence="6">DSM 45356</strain>
    </source>
</reference>
<keyword evidence="3 6" id="KW-0378">Hydrolase</keyword>
<dbReference type="Gene3D" id="3.60.15.10">
    <property type="entry name" value="Ribonuclease Z/Hydroxyacylglutathione hydrolase-like"/>
    <property type="match status" value="1"/>
</dbReference>
<name>A0A8J7GNK6_9ACTN</name>
<evidence type="ECO:0000313" key="7">
    <source>
        <dbReference type="Proteomes" id="UP000622552"/>
    </source>
</evidence>
<dbReference type="SUPFAM" id="SSF56281">
    <property type="entry name" value="Metallo-hydrolase/oxidoreductase"/>
    <property type="match status" value="1"/>
</dbReference>
<evidence type="ECO:0000256" key="2">
    <source>
        <dbReference type="ARBA" id="ARBA00022723"/>
    </source>
</evidence>
<dbReference type="SMART" id="SM00849">
    <property type="entry name" value="Lactamase_B"/>
    <property type="match status" value="1"/>
</dbReference>
<dbReference type="InterPro" id="IPR036866">
    <property type="entry name" value="RibonucZ/Hydroxyglut_hydro"/>
</dbReference>
<evidence type="ECO:0000313" key="6">
    <source>
        <dbReference type="EMBL" id="MBG6141791.1"/>
    </source>
</evidence>
<dbReference type="EMBL" id="JADOUF010000001">
    <property type="protein sequence ID" value="MBG6141791.1"/>
    <property type="molecule type" value="Genomic_DNA"/>
</dbReference>
<sequence length="229" mass="23607">MFIVGFPAAALGTNCYVAAGDGPGGACVVVDPGVGVLADLDALLAEHRLTPVAVLLTHGHFDHVWSAAALCAARDIPAYVHAGDLGLLADPTMGLPISLDQLVGPGRDYTGLVEPRLVADGDVLELAGAEFTVDHVPGHTGGSVLYRTLGAEPVCFTGDVLFEGTIGRTDLPGGDTATMMASLRERLLTLDDATVCLPGHGARTTIGRERVANPYLTGLAAPETRRTGF</sequence>
<dbReference type="PANTHER" id="PTHR46233">
    <property type="entry name" value="HYDROXYACYLGLUTATHIONE HYDROLASE GLOC"/>
    <property type="match status" value="1"/>
</dbReference>
<evidence type="ECO:0000256" key="3">
    <source>
        <dbReference type="ARBA" id="ARBA00022801"/>
    </source>
</evidence>
<dbReference type="InterPro" id="IPR051453">
    <property type="entry name" value="MBL_Glyoxalase_II"/>
</dbReference>
<dbReference type="Proteomes" id="UP000622552">
    <property type="component" value="Unassembled WGS sequence"/>
</dbReference>
<keyword evidence="2" id="KW-0479">Metal-binding</keyword>
<dbReference type="InterPro" id="IPR001279">
    <property type="entry name" value="Metallo-B-lactamas"/>
</dbReference>
<keyword evidence="7" id="KW-1185">Reference proteome</keyword>
<gene>
    <name evidence="6" type="ORF">IW245_007985</name>
</gene>
<evidence type="ECO:0000256" key="4">
    <source>
        <dbReference type="ARBA" id="ARBA00022833"/>
    </source>
</evidence>
<dbReference type="PANTHER" id="PTHR46233:SF3">
    <property type="entry name" value="HYDROXYACYLGLUTATHIONE HYDROLASE GLOC"/>
    <property type="match status" value="1"/>
</dbReference>
<protein>
    <submittedName>
        <fullName evidence="6">Glyoxylase-like metal-dependent hydrolase (Beta-lactamase superfamily II)</fullName>
    </submittedName>
</protein>
<feature type="domain" description="Metallo-beta-lactamase" evidence="5">
    <location>
        <begin position="12"/>
        <end position="200"/>
    </location>
</feature>
<dbReference type="GO" id="GO:0046872">
    <property type="term" value="F:metal ion binding"/>
    <property type="evidence" value="ECO:0007669"/>
    <property type="project" value="UniProtKB-KW"/>
</dbReference>
<proteinExistence type="predicted"/>
<evidence type="ECO:0000259" key="5">
    <source>
        <dbReference type="SMART" id="SM00849"/>
    </source>
</evidence>